<evidence type="ECO:0000256" key="7">
    <source>
        <dbReference type="SAM" id="SignalP"/>
    </source>
</evidence>
<evidence type="ECO:0000256" key="1">
    <source>
        <dbReference type="ARBA" id="ARBA00010609"/>
    </source>
</evidence>
<dbReference type="GO" id="GO:0005507">
    <property type="term" value="F:copper ion binding"/>
    <property type="evidence" value="ECO:0007669"/>
    <property type="project" value="InterPro"/>
</dbReference>
<sequence>MLVFSGLTTLVTFVLIPITFAAKGPVTNLAIVNRIIAPDGFQRSAVLADGKFPGPLIQGNKAISKTATGDRFQIKVSNRLRDDSMERSTSVHWHGIFQNGTNYNDGTGFVTQCPIVPGNSYQYDFKIPNQAGTFWYHSHVSTQYCDGLRGPLVVYDPQDPHADLYDIDDESTVITLADWYHIPSPLVTPPFISNSALINGLGRYPQGPSSPLSVVHVKPGKRYRFRLVAMSCDSYFTFSIDGHNMTIIEADGVNTQPLLVDSIRIFAGQRYSFVLDTTNKTGNFWIRAEQHAGGDGGPTGFANGINSAILRYTDSPNMDPTTLQTKSVIPLEETNLHPLENPGAPGLPYVGGADVVLNLKLGTKSTSVLKYTMNGAVFIPPSVPVLLQILSGARKAKDLLPKGSVYTLPPNKVIEVSIPAHGAIGGPHPFHLHGHAFDVVRSAGSTTYNYANPVRRDTVNVGGNQAGLGADNVTIRFVTDNTGPWFLHCHIDWHLAAGLAVVFAEDVDNTSLKDPVTPAWNELCPAYNNFTCKVLLDYSTGVG</sequence>
<dbReference type="EMBL" id="KN833044">
    <property type="protein sequence ID" value="KIM75615.1"/>
    <property type="molecule type" value="Genomic_DNA"/>
</dbReference>
<dbReference type="CDD" id="cd13856">
    <property type="entry name" value="CuRO_1_Tv-LCC_like"/>
    <property type="match status" value="1"/>
</dbReference>
<dbReference type="STRING" id="765440.A0A0C3ESX4"/>
<dbReference type="GO" id="GO:0016491">
    <property type="term" value="F:oxidoreductase activity"/>
    <property type="evidence" value="ECO:0007669"/>
    <property type="project" value="UniProtKB-KW"/>
</dbReference>
<evidence type="ECO:0000256" key="2">
    <source>
        <dbReference type="ARBA" id="ARBA00022723"/>
    </source>
</evidence>
<dbReference type="CDD" id="cd13903">
    <property type="entry name" value="CuRO_3_Tv-LCC_like"/>
    <property type="match status" value="1"/>
</dbReference>
<keyword evidence="4" id="KW-0186">Copper</keyword>
<dbReference type="InParanoid" id="A0A0C3ESX4"/>
<proteinExistence type="inferred from homology"/>
<dbReference type="Pfam" id="PF00394">
    <property type="entry name" value="Cu-oxidase"/>
    <property type="match status" value="1"/>
</dbReference>
<dbReference type="PANTHER" id="PTHR11709:SF511">
    <property type="entry name" value="LACCASE"/>
    <property type="match status" value="1"/>
</dbReference>
<keyword evidence="3" id="KW-0560">Oxidoreductase</keyword>
<dbReference type="FunFam" id="2.60.40.420:FF:000045">
    <property type="entry name" value="Laccase 2"/>
    <property type="match status" value="1"/>
</dbReference>
<reference evidence="11 12" key="1">
    <citation type="submission" date="2014-04" db="EMBL/GenBank/DDBJ databases">
        <authorList>
            <consortium name="DOE Joint Genome Institute"/>
            <person name="Kuo A."/>
            <person name="Tarkka M."/>
            <person name="Buscot F."/>
            <person name="Kohler A."/>
            <person name="Nagy L.G."/>
            <person name="Floudas D."/>
            <person name="Copeland A."/>
            <person name="Barry K.W."/>
            <person name="Cichocki N."/>
            <person name="Veneault-Fourrey C."/>
            <person name="LaButti K."/>
            <person name="Lindquist E.A."/>
            <person name="Lipzen A."/>
            <person name="Lundell T."/>
            <person name="Morin E."/>
            <person name="Murat C."/>
            <person name="Sun H."/>
            <person name="Tunlid A."/>
            <person name="Henrissat B."/>
            <person name="Grigoriev I.V."/>
            <person name="Hibbett D.S."/>
            <person name="Martin F."/>
            <person name="Nordberg H.P."/>
            <person name="Cantor M.N."/>
            <person name="Hua S.X."/>
        </authorList>
    </citation>
    <scope>NUCLEOTIDE SEQUENCE [LARGE SCALE GENOMIC DNA]</scope>
    <source>
        <strain evidence="11 12">F 1598</strain>
    </source>
</reference>
<evidence type="ECO:0000313" key="11">
    <source>
        <dbReference type="EMBL" id="KIM75615.1"/>
    </source>
</evidence>
<evidence type="ECO:0000256" key="3">
    <source>
        <dbReference type="ARBA" id="ARBA00023002"/>
    </source>
</evidence>
<keyword evidence="2" id="KW-0479">Metal-binding</keyword>
<feature type="domain" description="Plastocyanin-like" evidence="9">
    <location>
        <begin position="379"/>
        <end position="507"/>
    </location>
</feature>
<reference evidence="12" key="2">
    <citation type="submission" date="2015-01" db="EMBL/GenBank/DDBJ databases">
        <title>Evolutionary Origins and Diversification of the Mycorrhizal Mutualists.</title>
        <authorList>
            <consortium name="DOE Joint Genome Institute"/>
            <consortium name="Mycorrhizal Genomics Consortium"/>
            <person name="Kohler A."/>
            <person name="Kuo A."/>
            <person name="Nagy L.G."/>
            <person name="Floudas D."/>
            <person name="Copeland A."/>
            <person name="Barry K.W."/>
            <person name="Cichocki N."/>
            <person name="Veneault-Fourrey C."/>
            <person name="LaButti K."/>
            <person name="Lindquist E.A."/>
            <person name="Lipzen A."/>
            <person name="Lundell T."/>
            <person name="Morin E."/>
            <person name="Murat C."/>
            <person name="Riley R."/>
            <person name="Ohm R."/>
            <person name="Sun H."/>
            <person name="Tunlid A."/>
            <person name="Henrissat B."/>
            <person name="Grigoriev I.V."/>
            <person name="Hibbett D.S."/>
            <person name="Martin F."/>
        </authorList>
    </citation>
    <scope>NUCLEOTIDE SEQUENCE [LARGE SCALE GENOMIC DNA]</scope>
    <source>
        <strain evidence="12">F 1598</strain>
    </source>
</reference>
<evidence type="ECO:0000259" key="10">
    <source>
        <dbReference type="Pfam" id="PF07732"/>
    </source>
</evidence>
<keyword evidence="5" id="KW-1015">Disulfide bond</keyword>
<feature type="domain" description="Plastocyanin-like" evidence="10">
    <location>
        <begin position="37"/>
        <end position="158"/>
    </location>
</feature>
<feature type="signal peptide" evidence="7">
    <location>
        <begin position="1"/>
        <end position="21"/>
    </location>
</feature>
<dbReference type="InterPro" id="IPR011707">
    <property type="entry name" value="Cu-oxidase-like_N"/>
</dbReference>
<dbReference type="InterPro" id="IPR008972">
    <property type="entry name" value="Cupredoxin"/>
</dbReference>
<dbReference type="InterPro" id="IPR045087">
    <property type="entry name" value="Cu-oxidase_fam"/>
</dbReference>
<evidence type="ECO:0000259" key="8">
    <source>
        <dbReference type="Pfam" id="PF00394"/>
    </source>
</evidence>
<comment type="similarity">
    <text evidence="1">Belongs to the multicopper oxidase family.</text>
</comment>
<protein>
    <submittedName>
        <fullName evidence="11">Laccase</fullName>
    </submittedName>
</protein>
<dbReference type="InterPro" id="IPR011706">
    <property type="entry name" value="Cu-oxidase_C"/>
</dbReference>
<dbReference type="Gene3D" id="2.60.40.420">
    <property type="entry name" value="Cupredoxins - blue copper proteins"/>
    <property type="match status" value="3"/>
</dbReference>
<evidence type="ECO:0000256" key="6">
    <source>
        <dbReference type="ARBA" id="ARBA00023180"/>
    </source>
</evidence>
<evidence type="ECO:0000259" key="9">
    <source>
        <dbReference type="Pfam" id="PF07731"/>
    </source>
</evidence>
<dbReference type="AlphaFoldDB" id="A0A0C3ESX4"/>
<feature type="chain" id="PRO_5002164228" evidence="7">
    <location>
        <begin position="22"/>
        <end position="543"/>
    </location>
</feature>
<evidence type="ECO:0000256" key="4">
    <source>
        <dbReference type="ARBA" id="ARBA00023008"/>
    </source>
</evidence>
<dbReference type="PANTHER" id="PTHR11709">
    <property type="entry name" value="MULTI-COPPER OXIDASE"/>
    <property type="match status" value="1"/>
</dbReference>
<dbReference type="Proteomes" id="UP000054166">
    <property type="component" value="Unassembled WGS sequence"/>
</dbReference>
<keyword evidence="6" id="KW-0325">Glycoprotein</keyword>
<dbReference type="SUPFAM" id="SSF49503">
    <property type="entry name" value="Cupredoxins"/>
    <property type="match status" value="3"/>
</dbReference>
<dbReference type="InterPro" id="IPR001117">
    <property type="entry name" value="Cu-oxidase_2nd"/>
</dbReference>
<dbReference type="PROSITE" id="PS00079">
    <property type="entry name" value="MULTICOPPER_OXIDASE1"/>
    <property type="match status" value="2"/>
</dbReference>
<evidence type="ECO:0000256" key="5">
    <source>
        <dbReference type="ARBA" id="ARBA00023157"/>
    </source>
</evidence>
<organism evidence="11 12">
    <name type="scientific">Piloderma croceum (strain F 1598)</name>
    <dbReference type="NCBI Taxonomy" id="765440"/>
    <lineage>
        <taxon>Eukaryota</taxon>
        <taxon>Fungi</taxon>
        <taxon>Dikarya</taxon>
        <taxon>Basidiomycota</taxon>
        <taxon>Agaricomycotina</taxon>
        <taxon>Agaricomycetes</taxon>
        <taxon>Agaricomycetidae</taxon>
        <taxon>Atheliales</taxon>
        <taxon>Atheliaceae</taxon>
        <taxon>Piloderma</taxon>
    </lineage>
</organism>
<gene>
    <name evidence="11" type="ORF">PILCRDRAFT_798814</name>
</gene>
<keyword evidence="7" id="KW-0732">Signal</keyword>
<dbReference type="Pfam" id="PF07731">
    <property type="entry name" value="Cu-oxidase_2"/>
    <property type="match status" value="1"/>
</dbReference>
<dbReference type="PROSITE" id="PS00080">
    <property type="entry name" value="MULTICOPPER_OXIDASE2"/>
    <property type="match status" value="1"/>
</dbReference>
<dbReference type="OrthoDB" id="2121828at2759"/>
<dbReference type="InterPro" id="IPR002355">
    <property type="entry name" value="Cu_oxidase_Cu_BS"/>
</dbReference>
<keyword evidence="12" id="KW-1185">Reference proteome</keyword>
<dbReference type="HOGENOM" id="CLU_006504_2_1_1"/>
<accession>A0A0C3ESX4</accession>
<feature type="domain" description="Plastocyanin-like" evidence="8">
    <location>
        <begin position="170"/>
        <end position="313"/>
    </location>
</feature>
<dbReference type="Pfam" id="PF07732">
    <property type="entry name" value="Cu-oxidase_3"/>
    <property type="match status" value="1"/>
</dbReference>
<dbReference type="InterPro" id="IPR033138">
    <property type="entry name" value="Cu_oxidase_CS"/>
</dbReference>
<name>A0A0C3ESX4_PILCF</name>
<evidence type="ECO:0000313" key="12">
    <source>
        <dbReference type="Proteomes" id="UP000054166"/>
    </source>
</evidence>